<keyword evidence="2" id="KW-1185">Reference proteome</keyword>
<evidence type="ECO:0000313" key="1">
    <source>
        <dbReference type="EMBL" id="KAI0064319.1"/>
    </source>
</evidence>
<gene>
    <name evidence="1" type="ORF">BV25DRAFT_1914521</name>
</gene>
<organism evidence="1 2">
    <name type="scientific">Artomyces pyxidatus</name>
    <dbReference type="NCBI Taxonomy" id="48021"/>
    <lineage>
        <taxon>Eukaryota</taxon>
        <taxon>Fungi</taxon>
        <taxon>Dikarya</taxon>
        <taxon>Basidiomycota</taxon>
        <taxon>Agaricomycotina</taxon>
        <taxon>Agaricomycetes</taxon>
        <taxon>Russulales</taxon>
        <taxon>Auriscalpiaceae</taxon>
        <taxon>Artomyces</taxon>
    </lineage>
</organism>
<name>A0ACB8T6I6_9AGAM</name>
<dbReference type="EMBL" id="MU277199">
    <property type="protein sequence ID" value="KAI0064319.1"/>
    <property type="molecule type" value="Genomic_DNA"/>
</dbReference>
<dbReference type="Proteomes" id="UP000814140">
    <property type="component" value="Unassembled WGS sequence"/>
</dbReference>
<proteinExistence type="predicted"/>
<protein>
    <submittedName>
        <fullName evidence="1">Uncharacterized protein</fullName>
    </submittedName>
</protein>
<reference evidence="1" key="1">
    <citation type="submission" date="2021-03" db="EMBL/GenBank/DDBJ databases">
        <authorList>
            <consortium name="DOE Joint Genome Institute"/>
            <person name="Ahrendt S."/>
            <person name="Looney B.P."/>
            <person name="Miyauchi S."/>
            <person name="Morin E."/>
            <person name="Drula E."/>
            <person name="Courty P.E."/>
            <person name="Chicoki N."/>
            <person name="Fauchery L."/>
            <person name="Kohler A."/>
            <person name="Kuo A."/>
            <person name="Labutti K."/>
            <person name="Pangilinan J."/>
            <person name="Lipzen A."/>
            <person name="Riley R."/>
            <person name="Andreopoulos W."/>
            <person name="He G."/>
            <person name="Johnson J."/>
            <person name="Barry K.W."/>
            <person name="Grigoriev I.V."/>
            <person name="Nagy L."/>
            <person name="Hibbett D."/>
            <person name="Henrissat B."/>
            <person name="Matheny P.B."/>
            <person name="Labbe J."/>
            <person name="Martin F."/>
        </authorList>
    </citation>
    <scope>NUCLEOTIDE SEQUENCE</scope>
    <source>
        <strain evidence="1">HHB10654</strain>
    </source>
</reference>
<reference evidence="1" key="2">
    <citation type="journal article" date="2022" name="New Phytol.">
        <title>Evolutionary transition to the ectomycorrhizal habit in the genomes of a hyperdiverse lineage of mushroom-forming fungi.</title>
        <authorList>
            <person name="Looney B."/>
            <person name="Miyauchi S."/>
            <person name="Morin E."/>
            <person name="Drula E."/>
            <person name="Courty P.E."/>
            <person name="Kohler A."/>
            <person name="Kuo A."/>
            <person name="LaButti K."/>
            <person name="Pangilinan J."/>
            <person name="Lipzen A."/>
            <person name="Riley R."/>
            <person name="Andreopoulos W."/>
            <person name="He G."/>
            <person name="Johnson J."/>
            <person name="Nolan M."/>
            <person name="Tritt A."/>
            <person name="Barry K.W."/>
            <person name="Grigoriev I.V."/>
            <person name="Nagy L.G."/>
            <person name="Hibbett D."/>
            <person name="Henrissat B."/>
            <person name="Matheny P.B."/>
            <person name="Labbe J."/>
            <person name="Martin F.M."/>
        </authorList>
    </citation>
    <scope>NUCLEOTIDE SEQUENCE</scope>
    <source>
        <strain evidence="1">HHB10654</strain>
    </source>
</reference>
<sequence length="210" mass="22475">MSGDTAELLSSSPLTHNFRSPYTAPGDQKTAHMGTVETINSIILVSTFVAGVQAQILASTYVKNQTTLNVVTNVFGFVGLTLDLLGTSAGAAQAISTRQSMARTEDILQHIARSLSEAQSRGQRLEELARRDYAAPSAEAHAEVYAILTHISRVIAMLEAPDDDGTMLCVLLQRKLTSAPRAEPRTPCASGRSSTACLTSRAARGSWSRR</sequence>
<accession>A0ACB8T6I6</accession>
<evidence type="ECO:0000313" key="2">
    <source>
        <dbReference type="Proteomes" id="UP000814140"/>
    </source>
</evidence>
<comment type="caution">
    <text evidence="1">The sequence shown here is derived from an EMBL/GenBank/DDBJ whole genome shotgun (WGS) entry which is preliminary data.</text>
</comment>